<dbReference type="eggNOG" id="COG0693">
    <property type="taxonomic scope" value="Bacteria"/>
</dbReference>
<dbReference type="InterPro" id="IPR002818">
    <property type="entry name" value="DJ-1/PfpI"/>
</dbReference>
<evidence type="ECO:0000313" key="2">
    <source>
        <dbReference type="EMBL" id="EET89475.1"/>
    </source>
</evidence>
<dbReference type="PATRIC" id="fig|536227.13.peg.631"/>
<dbReference type="InterPro" id="IPR052158">
    <property type="entry name" value="INH-QAR"/>
</dbReference>
<dbReference type="KEGG" id="cck:Ccar_02995"/>
<dbReference type="STRING" id="536227.Ccar_02995"/>
<name>C6PML1_9CLOT</name>
<gene>
    <name evidence="2" type="ORF">CcarbDRAFT_0064</name>
</gene>
<feature type="domain" description="DJ-1/PfpI" evidence="1">
    <location>
        <begin position="3"/>
        <end position="165"/>
    </location>
</feature>
<dbReference type="EMBL" id="ACVI01000001">
    <property type="protein sequence ID" value="EET89475.1"/>
    <property type="molecule type" value="Genomic_DNA"/>
</dbReference>
<keyword evidence="3" id="KW-1185">Reference proteome</keyword>
<evidence type="ECO:0000259" key="1">
    <source>
        <dbReference type="Pfam" id="PF01965"/>
    </source>
</evidence>
<reference evidence="2 3" key="1">
    <citation type="submission" date="2009-06" db="EMBL/GenBank/DDBJ databases">
        <title>The draft genome of Clostridium carboxidivorans P7.</title>
        <authorList>
            <consortium name="US DOE Joint Genome Institute (JGI-PGF)"/>
            <person name="Lucas S."/>
            <person name="Copeland A."/>
            <person name="Lapidus A."/>
            <person name="Glavina del Rio T."/>
            <person name="Tice H."/>
            <person name="Bruce D."/>
            <person name="Goodwin L."/>
            <person name="Pitluck S."/>
            <person name="Larimer F."/>
            <person name="Land M.L."/>
            <person name="Hauser L."/>
            <person name="Hemme C.L."/>
        </authorList>
    </citation>
    <scope>NUCLEOTIDE SEQUENCE [LARGE SCALE GENOMIC DNA]</scope>
    <source>
        <strain evidence="2 3">P7</strain>
    </source>
</reference>
<dbReference type="OrthoDB" id="6003696at2"/>
<dbReference type="Gene3D" id="3.40.50.880">
    <property type="match status" value="1"/>
</dbReference>
<comment type="caution">
    <text evidence="2">The sequence shown here is derived from an EMBL/GenBank/DDBJ whole genome shotgun (WGS) entry which is preliminary data.</text>
</comment>
<dbReference type="PANTHER" id="PTHR43130">
    <property type="entry name" value="ARAC-FAMILY TRANSCRIPTIONAL REGULATOR"/>
    <property type="match status" value="1"/>
</dbReference>
<protein>
    <submittedName>
        <fullName evidence="2">ThiJ/PfpI domain protein</fullName>
    </submittedName>
</protein>
<dbReference type="InterPro" id="IPR029062">
    <property type="entry name" value="Class_I_gatase-like"/>
</dbReference>
<dbReference type="AlphaFoldDB" id="C6PML1"/>
<dbReference type="RefSeq" id="WP_007058949.1">
    <property type="nucleotide sequence ID" value="NZ_ACVI01000001.1"/>
</dbReference>
<organism evidence="2 3">
    <name type="scientific">Clostridium carboxidivorans P7</name>
    <dbReference type="NCBI Taxonomy" id="536227"/>
    <lineage>
        <taxon>Bacteria</taxon>
        <taxon>Bacillati</taxon>
        <taxon>Bacillota</taxon>
        <taxon>Clostridia</taxon>
        <taxon>Eubacteriales</taxon>
        <taxon>Clostridiaceae</taxon>
        <taxon>Clostridium</taxon>
    </lineage>
</organism>
<dbReference type="SUPFAM" id="SSF52317">
    <property type="entry name" value="Class I glutamine amidotransferase-like"/>
    <property type="match status" value="1"/>
</dbReference>
<dbReference type="Pfam" id="PF01965">
    <property type="entry name" value="DJ-1_PfpI"/>
    <property type="match status" value="1"/>
</dbReference>
<dbReference type="PANTHER" id="PTHR43130:SF3">
    <property type="entry name" value="HTH-TYPE TRANSCRIPTIONAL REGULATOR RV1931C"/>
    <property type="match status" value="1"/>
</dbReference>
<evidence type="ECO:0000313" key="3">
    <source>
        <dbReference type="Proteomes" id="UP000004198"/>
    </source>
</evidence>
<sequence>MEKVLCFIYEDMVDFEMTLACHLVNKEVIPIAYEIKIIKSNSGMCYYPMATVKEALKYTDVAGLIIPGGENDEQRPELTELINKLNDQSKLLAAICAGPQYLARAGILKGKKYTTELTPDKLKEYFPSVLEDPFPRDTYVNENVVRDNNIITAVGNAFVDFSVEVSDYFGNFKDEKEKKAYSSHYKGTNYTG</sequence>
<accession>C6PML1</accession>
<dbReference type="Proteomes" id="UP000004198">
    <property type="component" value="Unassembled WGS sequence"/>
</dbReference>
<proteinExistence type="predicted"/>